<keyword evidence="5" id="KW-1133">Transmembrane helix</keyword>
<feature type="region of interest" description="Disordered" evidence="4">
    <location>
        <begin position="767"/>
        <end position="789"/>
    </location>
</feature>
<evidence type="ECO:0000256" key="1">
    <source>
        <dbReference type="ARBA" id="ARBA00023015"/>
    </source>
</evidence>
<evidence type="ECO:0000259" key="6">
    <source>
        <dbReference type="PROSITE" id="PS01124"/>
    </source>
</evidence>
<comment type="caution">
    <text evidence="7">The sequence shown here is derived from an EMBL/GenBank/DDBJ whole genome shotgun (WGS) entry which is preliminary data.</text>
</comment>
<keyword evidence="1" id="KW-0805">Transcription regulation</keyword>
<keyword evidence="8" id="KW-1185">Reference proteome</keyword>
<keyword evidence="5" id="KW-0812">Transmembrane</keyword>
<evidence type="ECO:0000313" key="7">
    <source>
        <dbReference type="EMBL" id="MDP4097032.1"/>
    </source>
</evidence>
<dbReference type="Pfam" id="PF12833">
    <property type="entry name" value="HTH_18"/>
    <property type="match status" value="1"/>
</dbReference>
<keyword evidence="5" id="KW-0472">Membrane</keyword>
<feature type="transmembrane region" description="Helical" evidence="5">
    <location>
        <begin position="308"/>
        <end position="328"/>
    </location>
</feature>
<dbReference type="PROSITE" id="PS01124">
    <property type="entry name" value="HTH_ARAC_FAMILY_2"/>
    <property type="match status" value="1"/>
</dbReference>
<gene>
    <name evidence="7" type="ORF">OIN60_09645</name>
</gene>
<dbReference type="InterPro" id="IPR018060">
    <property type="entry name" value="HTH_AraC"/>
</dbReference>
<dbReference type="SMART" id="SM00342">
    <property type="entry name" value="HTH_ARAC"/>
    <property type="match status" value="1"/>
</dbReference>
<dbReference type="EMBL" id="JAPCKK010000015">
    <property type="protein sequence ID" value="MDP4097032.1"/>
    <property type="molecule type" value="Genomic_DNA"/>
</dbReference>
<reference evidence="7 8" key="1">
    <citation type="submission" date="2022-10" db="EMBL/GenBank/DDBJ databases">
        <title>Paenibacillus description and whole genome data of maize root bacterial community.</title>
        <authorList>
            <person name="Marton D."/>
            <person name="Farkas M."/>
            <person name="Cserhati M."/>
        </authorList>
    </citation>
    <scope>NUCLEOTIDE SEQUENCE [LARGE SCALE GENOMIC DNA]</scope>
    <source>
        <strain evidence="7 8">P96</strain>
    </source>
</reference>
<keyword evidence="3" id="KW-0804">Transcription</keyword>
<sequence>MSRIPKLPKFNSGRMNWNDFKSKLLLRYTLSYILIFLIPLTGVTVLVYNSAITSLRSEIEQSNVNQLNQVRLTIDSRMAELQDIAGRIAYDEHLTPYMVRHPYYSREAINALANYRANSQILDDLFLYFRGDPVIYSSAGHTNLEVVFNQKYQFSKWSPEDLRNDLNEVTHPLMRPAERVSVNSRQESILSLLIPIKPNDPYPYATVMYLMEESKLTGVMDSILNNFSGNSYIFNEKGRVLTSNNHGGAIPEDELDKLVALGPGIHSLTLNEEQQSVVAVQSEENGWTYMTTMPSSQFFSRIVHVQTLILIVFAAVALTGVTAAIMLARRQYHPIQDLLEFARVKTGTKSLDTVRSGGEWEWIRQTIHDYSVRIDIQEPYVRNHFLLTLLKHRNPSAEGLDTIIRSMGLQFPQTKSSYFVMLLTWDEFPAASKSGLDRRMIYKLYSDLELPELKAHVYGIEFSPADPFALIVSIAEDEGTSLHERIQNTADSMRARVVESFSLHPSIGVGTPYDSLGEINQSFIEAATALEFRMLGGQGSITFFENLTSSSPEAFWVSKKSLLKLEQSLKQGNESVAVQMINSIIADIRNQPVSAALLRCICFDLLNSLLKIASESGMTSVIRDIPRFTSFETLEELESTLEMLAMQICAQIERKAEQQQSSLVDDIVSYVDRQFADYTLSLEQLALKYSISTSYLSRCFKEKTGSTFSQYIWHLRMNEVIRLLLTTNDPLKDIIERVGYLDTPNFIRKFKKETGCTPGQYRKLYADTQPGTNLNTDHTVPGSVHLGTK</sequence>
<dbReference type="InterPro" id="IPR018062">
    <property type="entry name" value="HTH_AraC-typ_CS"/>
</dbReference>
<dbReference type="InterPro" id="IPR009057">
    <property type="entry name" value="Homeodomain-like_sf"/>
</dbReference>
<evidence type="ECO:0000313" key="8">
    <source>
        <dbReference type="Proteomes" id="UP001241848"/>
    </source>
</evidence>
<dbReference type="SUPFAM" id="SSF46689">
    <property type="entry name" value="Homeodomain-like"/>
    <property type="match status" value="2"/>
</dbReference>
<name>A0ABT9FRG9_9BACL</name>
<dbReference type="PANTHER" id="PTHR43280">
    <property type="entry name" value="ARAC-FAMILY TRANSCRIPTIONAL REGULATOR"/>
    <property type="match status" value="1"/>
</dbReference>
<protein>
    <submittedName>
        <fullName evidence="7">Helix-turn-helix domain-containing protein</fullName>
    </submittedName>
</protein>
<feature type="domain" description="HTH araC/xylS-type" evidence="6">
    <location>
        <begin position="665"/>
        <end position="764"/>
    </location>
</feature>
<evidence type="ECO:0000256" key="2">
    <source>
        <dbReference type="ARBA" id="ARBA00023125"/>
    </source>
</evidence>
<evidence type="ECO:0000256" key="4">
    <source>
        <dbReference type="SAM" id="MobiDB-lite"/>
    </source>
</evidence>
<evidence type="ECO:0000256" key="3">
    <source>
        <dbReference type="ARBA" id="ARBA00023163"/>
    </source>
</evidence>
<dbReference type="Proteomes" id="UP001241848">
    <property type="component" value="Unassembled WGS sequence"/>
</dbReference>
<accession>A0ABT9FRG9</accession>
<dbReference type="RefSeq" id="WP_305754661.1">
    <property type="nucleotide sequence ID" value="NZ_JAPCKK010000015.1"/>
</dbReference>
<dbReference type="PROSITE" id="PS00041">
    <property type="entry name" value="HTH_ARAC_FAMILY_1"/>
    <property type="match status" value="1"/>
</dbReference>
<feature type="transmembrane region" description="Helical" evidence="5">
    <location>
        <begin position="24"/>
        <end position="48"/>
    </location>
</feature>
<proteinExistence type="predicted"/>
<feature type="compositionally biased region" description="Polar residues" evidence="4">
    <location>
        <begin position="769"/>
        <end position="778"/>
    </location>
</feature>
<organism evidence="7 8">
    <name type="scientific">Paenibacillus zeirhizosphaerae</name>
    <dbReference type="NCBI Taxonomy" id="2987519"/>
    <lineage>
        <taxon>Bacteria</taxon>
        <taxon>Bacillati</taxon>
        <taxon>Bacillota</taxon>
        <taxon>Bacilli</taxon>
        <taxon>Bacillales</taxon>
        <taxon>Paenibacillaceae</taxon>
        <taxon>Paenibacillus</taxon>
    </lineage>
</organism>
<keyword evidence="2" id="KW-0238">DNA-binding</keyword>
<evidence type="ECO:0000256" key="5">
    <source>
        <dbReference type="SAM" id="Phobius"/>
    </source>
</evidence>
<dbReference type="PANTHER" id="PTHR43280:SF2">
    <property type="entry name" value="HTH-TYPE TRANSCRIPTIONAL REGULATOR EXSA"/>
    <property type="match status" value="1"/>
</dbReference>
<dbReference type="Gene3D" id="1.10.10.60">
    <property type="entry name" value="Homeodomain-like"/>
    <property type="match status" value="2"/>
</dbReference>